<evidence type="ECO:0000256" key="5">
    <source>
        <dbReference type="ARBA" id="ARBA00022741"/>
    </source>
</evidence>
<dbReference type="GO" id="GO:0015031">
    <property type="term" value="P:protein transport"/>
    <property type="evidence" value="ECO:0007669"/>
    <property type="project" value="UniProtKB-KW"/>
</dbReference>
<evidence type="ECO:0000313" key="14">
    <source>
        <dbReference type="EMBL" id="KAJ3216095.1"/>
    </source>
</evidence>
<evidence type="ECO:0000256" key="12">
    <source>
        <dbReference type="PIRSR" id="PIRSR606689-2"/>
    </source>
</evidence>
<keyword evidence="15" id="KW-1185">Reference proteome</keyword>
<dbReference type="Pfam" id="PF00025">
    <property type="entry name" value="Arf"/>
    <property type="match status" value="1"/>
</dbReference>
<keyword evidence="5 11" id="KW-0547">Nucleotide-binding</keyword>
<dbReference type="InterPro" id="IPR024156">
    <property type="entry name" value="Small_GTPase_ARF"/>
</dbReference>
<dbReference type="InterPro" id="IPR005225">
    <property type="entry name" value="Small_GTP-bd"/>
</dbReference>
<dbReference type="FunFam" id="3.40.50.300:FF:003539">
    <property type="entry name" value="ADP-ribosylation factor 1"/>
    <property type="match status" value="1"/>
</dbReference>
<comment type="caution">
    <text evidence="14">The sequence shown here is derived from an EMBL/GenBank/DDBJ whole genome shotgun (WGS) entry which is preliminary data.</text>
</comment>
<dbReference type="PRINTS" id="PR00328">
    <property type="entry name" value="SAR1GTPBP"/>
</dbReference>
<proteinExistence type="inferred from homology"/>
<dbReference type="AlphaFoldDB" id="A0AAD5U2X8"/>
<feature type="binding site" evidence="11">
    <location>
        <begin position="108"/>
        <end position="115"/>
    </location>
    <ligand>
        <name>GTP</name>
        <dbReference type="ChEBI" id="CHEBI:37565"/>
    </ligand>
</feature>
<dbReference type="CDD" id="cd04150">
    <property type="entry name" value="Arf1_5_like"/>
    <property type="match status" value="1"/>
</dbReference>
<feature type="binding site" evidence="12">
    <location>
        <position position="115"/>
    </location>
    <ligand>
        <name>Mg(2+)</name>
        <dbReference type="ChEBI" id="CHEBI:18420"/>
    </ligand>
</feature>
<evidence type="ECO:0000313" key="15">
    <source>
        <dbReference type="Proteomes" id="UP001211065"/>
    </source>
</evidence>
<dbReference type="NCBIfam" id="TIGR00231">
    <property type="entry name" value="small_GTP"/>
    <property type="match status" value="1"/>
</dbReference>
<dbReference type="PROSITE" id="PS51417">
    <property type="entry name" value="ARF"/>
    <property type="match status" value="1"/>
</dbReference>
<keyword evidence="9 11" id="KW-0342">GTP-binding</keyword>
<dbReference type="GO" id="GO:0005525">
    <property type="term" value="F:GTP binding"/>
    <property type="evidence" value="ECO:0007669"/>
    <property type="project" value="UniProtKB-KW"/>
</dbReference>
<keyword evidence="4" id="KW-0519">Myristate</keyword>
<evidence type="ECO:0008006" key="16">
    <source>
        <dbReference type="Google" id="ProtNLM"/>
    </source>
</evidence>
<keyword evidence="10" id="KW-0449">Lipoprotein</keyword>
<dbReference type="Gene3D" id="3.40.50.300">
    <property type="entry name" value="P-loop containing nucleotide triphosphate hydrolases"/>
    <property type="match status" value="1"/>
</dbReference>
<feature type="binding site" evidence="12">
    <location>
        <position position="132"/>
    </location>
    <ligand>
        <name>Mg(2+)</name>
        <dbReference type="ChEBI" id="CHEBI:18420"/>
    </ligand>
</feature>
<evidence type="ECO:0000256" key="9">
    <source>
        <dbReference type="ARBA" id="ARBA00023134"/>
    </source>
</evidence>
<evidence type="ECO:0000256" key="3">
    <source>
        <dbReference type="ARBA" id="ARBA00022448"/>
    </source>
</evidence>
<protein>
    <recommendedName>
        <fullName evidence="16">ADP-ribosylation factor</fullName>
    </recommendedName>
</protein>
<evidence type="ECO:0000256" key="10">
    <source>
        <dbReference type="ARBA" id="ARBA00023288"/>
    </source>
</evidence>
<dbReference type="GO" id="GO:0046872">
    <property type="term" value="F:metal ion binding"/>
    <property type="evidence" value="ECO:0007669"/>
    <property type="project" value="UniProtKB-KW"/>
</dbReference>
<evidence type="ECO:0000256" key="6">
    <source>
        <dbReference type="ARBA" id="ARBA00022892"/>
    </source>
</evidence>
<dbReference type="GO" id="GO:0003924">
    <property type="term" value="F:GTPase activity"/>
    <property type="evidence" value="ECO:0007669"/>
    <property type="project" value="InterPro"/>
</dbReference>
<dbReference type="SMART" id="SM00175">
    <property type="entry name" value="RAB"/>
    <property type="match status" value="1"/>
</dbReference>
<comment type="similarity">
    <text evidence="2 13">Belongs to the small GTPase superfamily. Arf family.</text>
</comment>
<keyword evidence="12" id="KW-0479">Metal-binding</keyword>
<keyword evidence="12" id="KW-0460">Magnesium</keyword>
<dbReference type="EMBL" id="JADGJW010000498">
    <property type="protein sequence ID" value="KAJ3216095.1"/>
    <property type="molecule type" value="Genomic_DNA"/>
</dbReference>
<keyword evidence="8" id="KW-0333">Golgi apparatus</keyword>
<comment type="subcellular location">
    <subcellularLocation>
        <location evidence="1">Golgi apparatus</location>
    </subcellularLocation>
</comment>
<evidence type="ECO:0000256" key="4">
    <source>
        <dbReference type="ARBA" id="ARBA00022707"/>
    </source>
</evidence>
<dbReference type="SMART" id="SM00177">
    <property type="entry name" value="ARF"/>
    <property type="match status" value="1"/>
</dbReference>
<evidence type="ECO:0000256" key="8">
    <source>
        <dbReference type="ARBA" id="ARBA00023034"/>
    </source>
</evidence>
<evidence type="ECO:0000256" key="1">
    <source>
        <dbReference type="ARBA" id="ARBA00004555"/>
    </source>
</evidence>
<name>A0AAD5U2X8_9FUNG</name>
<dbReference type="SUPFAM" id="SSF52540">
    <property type="entry name" value="P-loop containing nucleoside triphosphate hydrolases"/>
    <property type="match status" value="1"/>
</dbReference>
<dbReference type="InterPro" id="IPR006689">
    <property type="entry name" value="Small_GTPase_ARF/SAR"/>
</dbReference>
<reference evidence="14" key="1">
    <citation type="submission" date="2020-05" db="EMBL/GenBank/DDBJ databases">
        <title>Phylogenomic resolution of chytrid fungi.</title>
        <authorList>
            <person name="Stajich J.E."/>
            <person name="Amses K."/>
            <person name="Simmons R."/>
            <person name="Seto K."/>
            <person name="Myers J."/>
            <person name="Bonds A."/>
            <person name="Quandt C.A."/>
            <person name="Barry K."/>
            <person name="Liu P."/>
            <person name="Grigoriev I."/>
            <person name="Longcore J.E."/>
            <person name="James T.Y."/>
        </authorList>
    </citation>
    <scope>NUCLEOTIDE SEQUENCE</scope>
    <source>
        <strain evidence="14">JEL0476</strain>
    </source>
</reference>
<dbReference type="PANTHER" id="PTHR11711">
    <property type="entry name" value="ADP RIBOSYLATION FACTOR-RELATED"/>
    <property type="match status" value="1"/>
</dbReference>
<evidence type="ECO:0000256" key="13">
    <source>
        <dbReference type="RuleBase" id="RU003925"/>
    </source>
</evidence>
<dbReference type="Proteomes" id="UP001211065">
    <property type="component" value="Unassembled WGS sequence"/>
</dbReference>
<dbReference type="InterPro" id="IPR045872">
    <property type="entry name" value="Arf1-5-like"/>
</dbReference>
<evidence type="ECO:0000256" key="2">
    <source>
        <dbReference type="ARBA" id="ARBA00010290"/>
    </source>
</evidence>
<dbReference type="InterPro" id="IPR027417">
    <property type="entry name" value="P-loop_NTPase"/>
</dbReference>
<keyword evidence="3" id="KW-0813">Transport</keyword>
<dbReference type="GO" id="GO:0005794">
    <property type="term" value="C:Golgi apparatus"/>
    <property type="evidence" value="ECO:0007669"/>
    <property type="project" value="UniProtKB-SubCell"/>
</dbReference>
<evidence type="ECO:0000256" key="11">
    <source>
        <dbReference type="PIRSR" id="PIRSR606689-1"/>
    </source>
</evidence>
<sequence>MQEDEYEPEEEEEVFVIKNDSYENSGLNNVRKLQMPNAAESHSPVNSVSTQKVSVLHNKAKVSVVKTKPNEVGKSFLGRAGNVGKGGFRNKLLQGLWGKKDMRILMVGLDAAGKTTILFKLKLGEVVTTIPTIGFNVETVEYKNISFTVWDVGGQDKIRPLWRHYFQNTQGIIFVVDSNDRDRINEARDELQRMLNEDELKDSLLLVFANKQDLPNAMNAAEVTEKLGLHSLRQRQWFIQATSAPSGDGLYEG</sequence>
<keyword evidence="7" id="KW-0653">Protein transport</keyword>
<feature type="binding site" evidence="11">
    <location>
        <begin position="210"/>
        <end position="213"/>
    </location>
    <ligand>
        <name>GTP</name>
        <dbReference type="ChEBI" id="CHEBI:37565"/>
    </ligand>
</feature>
<dbReference type="GO" id="GO:0016192">
    <property type="term" value="P:vesicle-mediated transport"/>
    <property type="evidence" value="ECO:0007669"/>
    <property type="project" value="UniProtKB-KW"/>
</dbReference>
<accession>A0AAD5U2X8</accession>
<evidence type="ECO:0000256" key="7">
    <source>
        <dbReference type="ARBA" id="ARBA00022927"/>
    </source>
</evidence>
<dbReference type="SMART" id="SM00178">
    <property type="entry name" value="SAR"/>
    <property type="match status" value="1"/>
</dbReference>
<keyword evidence="6" id="KW-0931">ER-Golgi transport</keyword>
<organism evidence="14 15">
    <name type="scientific">Clydaea vesicula</name>
    <dbReference type="NCBI Taxonomy" id="447962"/>
    <lineage>
        <taxon>Eukaryota</taxon>
        <taxon>Fungi</taxon>
        <taxon>Fungi incertae sedis</taxon>
        <taxon>Chytridiomycota</taxon>
        <taxon>Chytridiomycota incertae sedis</taxon>
        <taxon>Chytridiomycetes</taxon>
        <taxon>Lobulomycetales</taxon>
        <taxon>Lobulomycetaceae</taxon>
        <taxon>Clydaea</taxon>
    </lineage>
</organism>
<gene>
    <name evidence="14" type="ORF">HK099_006009</name>
</gene>
<feature type="binding site" evidence="11">
    <location>
        <position position="154"/>
    </location>
    <ligand>
        <name>GTP</name>
        <dbReference type="ChEBI" id="CHEBI:37565"/>
    </ligand>
</feature>